<accession>A0AA40EYN6</accession>
<comment type="caution">
    <text evidence="2">The sequence shown here is derived from an EMBL/GenBank/DDBJ whole genome shotgun (WGS) entry which is preliminary data.</text>
</comment>
<dbReference type="EMBL" id="JAUKTV010000001">
    <property type="protein sequence ID" value="KAK0747985.1"/>
    <property type="molecule type" value="Genomic_DNA"/>
</dbReference>
<feature type="non-terminal residue" evidence="2">
    <location>
        <position position="1"/>
    </location>
</feature>
<feature type="region of interest" description="Disordered" evidence="1">
    <location>
        <begin position="88"/>
        <end position="227"/>
    </location>
</feature>
<gene>
    <name evidence="2" type="ORF">B0T21DRAFT_419398</name>
</gene>
<feature type="compositionally biased region" description="Acidic residues" evidence="1">
    <location>
        <begin position="166"/>
        <end position="179"/>
    </location>
</feature>
<proteinExistence type="predicted"/>
<feature type="compositionally biased region" description="Basic residues" evidence="1">
    <location>
        <begin position="198"/>
        <end position="210"/>
    </location>
</feature>
<feature type="compositionally biased region" description="Acidic residues" evidence="1">
    <location>
        <begin position="98"/>
        <end position="114"/>
    </location>
</feature>
<evidence type="ECO:0000256" key="1">
    <source>
        <dbReference type="SAM" id="MobiDB-lite"/>
    </source>
</evidence>
<sequence length="227" mass="25750">TTKEIDTFFLFTRNSSRFYIDPNEEYVLRPPPAGRNPPRDEQTKMKRSQDKWMGGYKGMSPCQLPRPVKEVVVVRDRVERETWVGVRVDKGIARDYVPEGEDFSDSDEDSDEEIPNGQEAGGGQNDEGGQQGEAGIQGDPKGKGKAVEDEAAYNKELHIKESNNGETEDEDGEEDELPDEGTTKKTGRRERLKEKIRSIRRSLAVRKRPTRMRERKDQTPGPNGRKA</sequence>
<reference evidence="2" key="1">
    <citation type="submission" date="2023-06" db="EMBL/GenBank/DDBJ databases">
        <title>Genome-scale phylogeny and comparative genomics of the fungal order Sordariales.</title>
        <authorList>
            <consortium name="Lawrence Berkeley National Laboratory"/>
            <person name="Hensen N."/>
            <person name="Bonometti L."/>
            <person name="Westerberg I."/>
            <person name="Brannstrom I.O."/>
            <person name="Guillou S."/>
            <person name="Cros-Aarteil S."/>
            <person name="Calhoun S."/>
            <person name="Haridas S."/>
            <person name="Kuo A."/>
            <person name="Mondo S."/>
            <person name="Pangilinan J."/>
            <person name="Riley R."/>
            <person name="Labutti K."/>
            <person name="Andreopoulos B."/>
            <person name="Lipzen A."/>
            <person name="Chen C."/>
            <person name="Yanf M."/>
            <person name="Daum C."/>
            <person name="Ng V."/>
            <person name="Clum A."/>
            <person name="Steindorff A."/>
            <person name="Ohm R."/>
            <person name="Martin F."/>
            <person name="Silar P."/>
            <person name="Natvig D."/>
            <person name="Lalanne C."/>
            <person name="Gautier V."/>
            <person name="Ament-Velasquez S.L."/>
            <person name="Kruys A."/>
            <person name="Hutchinson M.I."/>
            <person name="Powell A.J."/>
            <person name="Barry K."/>
            <person name="Miller A.N."/>
            <person name="Grigoriev I.V."/>
            <person name="Debuchy R."/>
            <person name="Gladieux P."/>
            <person name="Thoren M.H."/>
            <person name="Johannesson H."/>
        </authorList>
    </citation>
    <scope>NUCLEOTIDE SEQUENCE</scope>
    <source>
        <strain evidence="2">CBS 540.89</strain>
    </source>
</reference>
<protein>
    <submittedName>
        <fullName evidence="2">Uncharacterized protein</fullName>
    </submittedName>
</protein>
<dbReference type="Proteomes" id="UP001172159">
    <property type="component" value="Unassembled WGS sequence"/>
</dbReference>
<feature type="compositionally biased region" description="Basic and acidic residues" evidence="1">
    <location>
        <begin position="88"/>
        <end position="97"/>
    </location>
</feature>
<feature type="compositionally biased region" description="Gly residues" evidence="1">
    <location>
        <begin position="119"/>
        <end position="132"/>
    </location>
</feature>
<keyword evidence="3" id="KW-1185">Reference proteome</keyword>
<organism evidence="2 3">
    <name type="scientific">Apiosordaria backusii</name>
    <dbReference type="NCBI Taxonomy" id="314023"/>
    <lineage>
        <taxon>Eukaryota</taxon>
        <taxon>Fungi</taxon>
        <taxon>Dikarya</taxon>
        <taxon>Ascomycota</taxon>
        <taxon>Pezizomycotina</taxon>
        <taxon>Sordariomycetes</taxon>
        <taxon>Sordariomycetidae</taxon>
        <taxon>Sordariales</taxon>
        <taxon>Lasiosphaeriaceae</taxon>
        <taxon>Apiosordaria</taxon>
    </lineage>
</organism>
<feature type="region of interest" description="Disordered" evidence="1">
    <location>
        <begin position="23"/>
        <end position="63"/>
    </location>
</feature>
<feature type="compositionally biased region" description="Basic and acidic residues" evidence="1">
    <location>
        <begin position="140"/>
        <end position="163"/>
    </location>
</feature>
<dbReference type="AlphaFoldDB" id="A0AA40EYN6"/>
<evidence type="ECO:0000313" key="2">
    <source>
        <dbReference type="EMBL" id="KAK0747985.1"/>
    </source>
</evidence>
<feature type="compositionally biased region" description="Basic and acidic residues" evidence="1">
    <location>
        <begin position="37"/>
        <end position="50"/>
    </location>
</feature>
<name>A0AA40EYN6_9PEZI</name>
<evidence type="ECO:0000313" key="3">
    <source>
        <dbReference type="Proteomes" id="UP001172159"/>
    </source>
</evidence>